<dbReference type="Proteomes" id="UP000228781">
    <property type="component" value="Unassembled WGS sequence"/>
</dbReference>
<evidence type="ECO:0000313" key="2">
    <source>
        <dbReference type="EMBL" id="PJC23244.1"/>
    </source>
</evidence>
<dbReference type="GO" id="GO:0003676">
    <property type="term" value="F:nucleic acid binding"/>
    <property type="evidence" value="ECO:0007669"/>
    <property type="project" value="InterPro"/>
</dbReference>
<organism evidence="2 3">
    <name type="scientific">candidate division WWE3 bacterium CG_4_9_14_0_2_um_filter_48_10</name>
    <dbReference type="NCBI Taxonomy" id="1975078"/>
    <lineage>
        <taxon>Bacteria</taxon>
        <taxon>Katanobacteria</taxon>
    </lineage>
</organism>
<dbReference type="PROSITE" id="PS50879">
    <property type="entry name" value="RNASE_H_1"/>
    <property type="match status" value="1"/>
</dbReference>
<gene>
    <name evidence="2" type="ORF">CO059_00025</name>
</gene>
<dbReference type="Pfam" id="PF13456">
    <property type="entry name" value="RVT_3"/>
    <property type="match status" value="1"/>
</dbReference>
<accession>A0A2M8EKI2</accession>
<name>A0A2M8EKI2_UNCKA</name>
<dbReference type="PANTHER" id="PTHR48475:SF1">
    <property type="entry name" value="RNASE H TYPE-1 DOMAIN-CONTAINING PROTEIN"/>
    <property type="match status" value="1"/>
</dbReference>
<dbReference type="PANTHER" id="PTHR48475">
    <property type="entry name" value="RIBONUCLEASE H"/>
    <property type="match status" value="1"/>
</dbReference>
<proteinExistence type="predicted"/>
<dbReference type="EMBL" id="PFSK01000001">
    <property type="protein sequence ID" value="PJC23244.1"/>
    <property type="molecule type" value="Genomic_DNA"/>
</dbReference>
<feature type="domain" description="RNase H type-1" evidence="1">
    <location>
        <begin position="1"/>
        <end position="132"/>
    </location>
</feature>
<dbReference type="InterPro" id="IPR036397">
    <property type="entry name" value="RNaseH_sf"/>
</dbReference>
<evidence type="ECO:0000259" key="1">
    <source>
        <dbReference type="PROSITE" id="PS50879"/>
    </source>
</evidence>
<dbReference type="SUPFAM" id="SSF53098">
    <property type="entry name" value="Ribonuclease H-like"/>
    <property type="match status" value="1"/>
</dbReference>
<evidence type="ECO:0000313" key="3">
    <source>
        <dbReference type="Proteomes" id="UP000228781"/>
    </source>
</evidence>
<dbReference type="CDD" id="cd09279">
    <property type="entry name" value="RNase_HI_like"/>
    <property type="match status" value="1"/>
</dbReference>
<dbReference type="GO" id="GO:0004523">
    <property type="term" value="F:RNA-DNA hybrid ribonuclease activity"/>
    <property type="evidence" value="ECO:0007669"/>
    <property type="project" value="InterPro"/>
</dbReference>
<protein>
    <submittedName>
        <fullName evidence="2">Ribonuclease H</fullName>
    </submittedName>
</protein>
<dbReference type="Gene3D" id="3.30.420.10">
    <property type="entry name" value="Ribonuclease H-like superfamily/Ribonuclease H"/>
    <property type="match status" value="1"/>
</dbReference>
<dbReference type="AlphaFoldDB" id="A0A2M8EKI2"/>
<dbReference type="InterPro" id="IPR002156">
    <property type="entry name" value="RNaseH_domain"/>
</dbReference>
<dbReference type="InterPro" id="IPR012337">
    <property type="entry name" value="RNaseH-like_sf"/>
</dbReference>
<sequence>MRKRLYLFTDGASRRNPGPAAAGVVLKDQKGKILQQKSQFLGRMTNNEAEYKALLLGLELAKKFQPEELICCLDSQLVVSQVNGLYRVKKPHLARLLDKVQQVERDYPKVAYRLIPREKNSAADALANSVLKRVR</sequence>
<reference evidence="3" key="1">
    <citation type="submission" date="2017-09" db="EMBL/GenBank/DDBJ databases">
        <title>Depth-based differentiation of microbial function through sediment-hosted aquifers and enrichment of novel symbionts in the deep terrestrial subsurface.</title>
        <authorList>
            <person name="Probst A.J."/>
            <person name="Ladd B."/>
            <person name="Jarett J.K."/>
            <person name="Geller-Mcgrath D.E."/>
            <person name="Sieber C.M.K."/>
            <person name="Emerson J.B."/>
            <person name="Anantharaman K."/>
            <person name="Thomas B.C."/>
            <person name="Malmstrom R."/>
            <person name="Stieglmeier M."/>
            <person name="Klingl A."/>
            <person name="Woyke T."/>
            <person name="Ryan C.M."/>
            <person name="Banfield J.F."/>
        </authorList>
    </citation>
    <scope>NUCLEOTIDE SEQUENCE [LARGE SCALE GENOMIC DNA]</scope>
</reference>
<comment type="caution">
    <text evidence="2">The sequence shown here is derived from an EMBL/GenBank/DDBJ whole genome shotgun (WGS) entry which is preliminary data.</text>
</comment>